<feature type="domain" description="YdbS-like PH" evidence="6">
    <location>
        <begin position="72"/>
        <end position="148"/>
    </location>
</feature>
<feature type="transmembrane region" description="Helical" evidence="5">
    <location>
        <begin position="21"/>
        <end position="40"/>
    </location>
</feature>
<evidence type="ECO:0000313" key="8">
    <source>
        <dbReference type="Proteomes" id="UP001501734"/>
    </source>
</evidence>
<sequence>MREHPKNRIERSAIRVWRIHGLIWSIIFTLSTASLFASIYQWGWPIWIGLISAALTLIIIVLSVFLFPPLRWRRWRYQLYDQEIYIQHGILIIKRTIVPMVRVQHVDTKQGPILRKFKLASLQVSTAATTHEIPALKLSEAEALRDQISVLARVEQNDI</sequence>
<dbReference type="PANTHER" id="PTHR34473:SF2">
    <property type="entry name" value="UPF0699 TRANSMEMBRANE PROTEIN YDBT"/>
    <property type="match status" value="1"/>
</dbReference>
<comment type="subcellular location">
    <subcellularLocation>
        <location evidence="1">Cell membrane</location>
        <topology evidence="1">Multi-pass membrane protein</topology>
    </subcellularLocation>
</comment>
<dbReference type="PANTHER" id="PTHR34473">
    <property type="entry name" value="UPF0699 TRANSMEMBRANE PROTEIN YDBS"/>
    <property type="match status" value="1"/>
</dbReference>
<feature type="transmembrane region" description="Helical" evidence="5">
    <location>
        <begin position="46"/>
        <end position="67"/>
    </location>
</feature>
<accession>A0ABP7V2E0</accession>
<dbReference type="Pfam" id="PF03703">
    <property type="entry name" value="bPH_2"/>
    <property type="match status" value="1"/>
</dbReference>
<evidence type="ECO:0000256" key="4">
    <source>
        <dbReference type="ARBA" id="ARBA00023136"/>
    </source>
</evidence>
<evidence type="ECO:0000259" key="6">
    <source>
        <dbReference type="Pfam" id="PF03703"/>
    </source>
</evidence>
<dbReference type="Proteomes" id="UP001501734">
    <property type="component" value="Unassembled WGS sequence"/>
</dbReference>
<evidence type="ECO:0000256" key="1">
    <source>
        <dbReference type="ARBA" id="ARBA00004651"/>
    </source>
</evidence>
<evidence type="ECO:0000256" key="3">
    <source>
        <dbReference type="ARBA" id="ARBA00022989"/>
    </source>
</evidence>
<keyword evidence="2 5" id="KW-0812">Transmembrane</keyword>
<keyword evidence="8" id="KW-1185">Reference proteome</keyword>
<reference evidence="8" key="1">
    <citation type="journal article" date="2019" name="Int. J. Syst. Evol. Microbiol.">
        <title>The Global Catalogue of Microorganisms (GCM) 10K type strain sequencing project: providing services to taxonomists for standard genome sequencing and annotation.</title>
        <authorList>
            <consortium name="The Broad Institute Genomics Platform"/>
            <consortium name="The Broad Institute Genome Sequencing Center for Infectious Disease"/>
            <person name="Wu L."/>
            <person name="Ma J."/>
        </authorList>
    </citation>
    <scope>NUCLEOTIDE SEQUENCE [LARGE SCALE GENOMIC DNA]</scope>
    <source>
        <strain evidence="8">JCM 17250</strain>
    </source>
</reference>
<organism evidence="7 8">
    <name type="scientific">Amphibacillus indicireducens</name>
    <dbReference type="NCBI Taxonomy" id="1076330"/>
    <lineage>
        <taxon>Bacteria</taxon>
        <taxon>Bacillati</taxon>
        <taxon>Bacillota</taxon>
        <taxon>Bacilli</taxon>
        <taxon>Bacillales</taxon>
        <taxon>Bacillaceae</taxon>
        <taxon>Amphibacillus</taxon>
    </lineage>
</organism>
<proteinExistence type="predicted"/>
<name>A0ABP7V2E0_9BACI</name>
<evidence type="ECO:0000256" key="5">
    <source>
        <dbReference type="SAM" id="Phobius"/>
    </source>
</evidence>
<dbReference type="EMBL" id="BAABDL010000006">
    <property type="protein sequence ID" value="GAA4057778.1"/>
    <property type="molecule type" value="Genomic_DNA"/>
</dbReference>
<protein>
    <submittedName>
        <fullName evidence="7">PH domain-containing protein</fullName>
    </submittedName>
</protein>
<evidence type="ECO:0000313" key="7">
    <source>
        <dbReference type="EMBL" id="GAA4057778.1"/>
    </source>
</evidence>
<evidence type="ECO:0000256" key="2">
    <source>
        <dbReference type="ARBA" id="ARBA00022692"/>
    </source>
</evidence>
<dbReference type="SUPFAM" id="SSF90123">
    <property type="entry name" value="ABC transporter transmembrane region"/>
    <property type="match status" value="1"/>
</dbReference>
<comment type="caution">
    <text evidence="7">The sequence shown here is derived from an EMBL/GenBank/DDBJ whole genome shotgun (WGS) entry which is preliminary data.</text>
</comment>
<dbReference type="InterPro" id="IPR005182">
    <property type="entry name" value="YdbS-like_PH"/>
</dbReference>
<keyword evidence="4 5" id="KW-0472">Membrane</keyword>
<gene>
    <name evidence="7" type="ORF">GCM10022410_01460</name>
</gene>
<dbReference type="InterPro" id="IPR036640">
    <property type="entry name" value="ABC1_TM_sf"/>
</dbReference>
<keyword evidence="3 5" id="KW-1133">Transmembrane helix</keyword>
<dbReference type="RefSeq" id="WP_344909439.1">
    <property type="nucleotide sequence ID" value="NZ_BAABDL010000006.1"/>
</dbReference>